<proteinExistence type="predicted"/>
<evidence type="ECO:0000256" key="5">
    <source>
        <dbReference type="ARBA" id="ARBA00023237"/>
    </source>
</evidence>
<gene>
    <name evidence="6" type="ORF">SAMN04487941_1007</name>
</gene>
<reference evidence="7" key="1">
    <citation type="submission" date="2016-10" db="EMBL/GenBank/DDBJ databases">
        <authorList>
            <person name="Varghese N."/>
        </authorList>
    </citation>
    <scope>NUCLEOTIDE SEQUENCE [LARGE SCALE GENOMIC DNA]</scope>
    <source>
        <strain evidence="7">DSM 18820</strain>
    </source>
</reference>
<dbReference type="EMBL" id="FPCA01000001">
    <property type="protein sequence ID" value="SFU47748.1"/>
    <property type="molecule type" value="Genomic_DNA"/>
</dbReference>
<dbReference type="GO" id="GO:0015562">
    <property type="term" value="F:efflux transmembrane transporter activity"/>
    <property type="evidence" value="ECO:0007669"/>
    <property type="project" value="InterPro"/>
</dbReference>
<name>A0A1I7GH64_9BACT</name>
<dbReference type="AlphaFoldDB" id="A0A1I7GH64"/>
<protein>
    <submittedName>
        <fullName evidence="6">Outer membrane efflux protein</fullName>
    </submittedName>
</protein>
<evidence type="ECO:0000313" key="7">
    <source>
        <dbReference type="Proteomes" id="UP000182491"/>
    </source>
</evidence>
<organism evidence="6 7">
    <name type="scientific">Pontibacter akesuensis</name>
    <dbReference type="NCBI Taxonomy" id="388950"/>
    <lineage>
        <taxon>Bacteria</taxon>
        <taxon>Pseudomonadati</taxon>
        <taxon>Bacteroidota</taxon>
        <taxon>Cytophagia</taxon>
        <taxon>Cytophagales</taxon>
        <taxon>Hymenobacteraceae</taxon>
        <taxon>Pontibacter</taxon>
    </lineage>
</organism>
<keyword evidence="5" id="KW-0998">Cell outer membrane</keyword>
<dbReference type="SUPFAM" id="SSF56954">
    <property type="entry name" value="Outer membrane efflux proteins (OEP)"/>
    <property type="match status" value="1"/>
</dbReference>
<keyword evidence="3" id="KW-0812">Transmembrane</keyword>
<evidence type="ECO:0000256" key="2">
    <source>
        <dbReference type="ARBA" id="ARBA00022452"/>
    </source>
</evidence>
<evidence type="ECO:0000256" key="3">
    <source>
        <dbReference type="ARBA" id="ARBA00022692"/>
    </source>
</evidence>
<evidence type="ECO:0000256" key="4">
    <source>
        <dbReference type="ARBA" id="ARBA00023136"/>
    </source>
</evidence>
<comment type="subcellular location">
    <subcellularLocation>
        <location evidence="1">Cell outer membrane</location>
    </subcellularLocation>
</comment>
<keyword evidence="2" id="KW-1134">Transmembrane beta strand</keyword>
<sequence length="238" mass="27100">MYVLLAFSQTKPDTTGSRIDLFFNSPDIALPLLYNAAIARAAEMERLDAEEQLAEEQIKLSKRQILSGISIGGGYNWGSRFRYSDAEQISNPWNPFVLPVQAFYNVGVNVGFPLLSIVNRKSQIKASMLALKQVKTDQKLTEREIREQIITLYQELVLSRKVMENAQDAFQSAKVSKQIAEKRFRQGELQVDEQMQVLDFYSKAGLALEQAKSVYLTNYLLLEERLGMTIYNLMNDAK</sequence>
<dbReference type="STRING" id="388950.GCA_001611675_00106"/>
<dbReference type="Gene3D" id="1.20.1600.10">
    <property type="entry name" value="Outer membrane efflux proteins (OEP)"/>
    <property type="match status" value="1"/>
</dbReference>
<evidence type="ECO:0000313" key="6">
    <source>
        <dbReference type="EMBL" id="SFU47748.1"/>
    </source>
</evidence>
<keyword evidence="7" id="KW-1185">Reference proteome</keyword>
<dbReference type="PANTHER" id="PTHR30026">
    <property type="entry name" value="OUTER MEMBRANE PROTEIN TOLC"/>
    <property type="match status" value="1"/>
</dbReference>
<dbReference type="GO" id="GO:1990281">
    <property type="term" value="C:efflux pump complex"/>
    <property type="evidence" value="ECO:0007669"/>
    <property type="project" value="TreeGrafter"/>
</dbReference>
<keyword evidence="4" id="KW-0472">Membrane</keyword>
<dbReference type="PANTHER" id="PTHR30026:SF20">
    <property type="entry name" value="OUTER MEMBRANE PROTEIN TOLC"/>
    <property type="match status" value="1"/>
</dbReference>
<accession>A0A1I7GH64</accession>
<dbReference type="GO" id="GO:0015288">
    <property type="term" value="F:porin activity"/>
    <property type="evidence" value="ECO:0007669"/>
    <property type="project" value="TreeGrafter"/>
</dbReference>
<dbReference type="GO" id="GO:0009279">
    <property type="term" value="C:cell outer membrane"/>
    <property type="evidence" value="ECO:0007669"/>
    <property type="project" value="UniProtKB-SubCell"/>
</dbReference>
<dbReference type="Proteomes" id="UP000182491">
    <property type="component" value="Unassembled WGS sequence"/>
</dbReference>
<dbReference type="InterPro" id="IPR051906">
    <property type="entry name" value="TolC-like"/>
</dbReference>
<evidence type="ECO:0000256" key="1">
    <source>
        <dbReference type="ARBA" id="ARBA00004442"/>
    </source>
</evidence>